<sequence length="270" mass="30107">MKNLLKLSLFSLLFLSFACSDDEDTLTGNKNTGGLVAEMTSSLTYKQGQPNDETMSVNFSVFQGRDEIEKVEVYKQYFGLINVGTDQEEMISSNNLLFFSFDMPLVDQYESKSYQFDYTDLIEGLTFNGGSLPLDDSTLNIGDYWKLTYVAYLTDGTTVHLNRNFTKVNVACGSYLAGNYYVNYLSGPQIHTLTEIGDGLYEMSSMFGWPTAGYKVKITDLCGTCTILNDWQFSNDIGGTGTVQPNGNITFTDVFVSDVYSGRAYTLIKI</sequence>
<protein>
    <recommendedName>
        <fullName evidence="4">AZL_007920/MXAN_0976 family protein</fullName>
    </recommendedName>
</protein>
<dbReference type="AlphaFoldDB" id="A0A1M6ITH1"/>
<gene>
    <name evidence="2" type="ORF">SAMN05444337_1869</name>
</gene>
<name>A0A1M6ITH1_9FLAO</name>
<feature type="signal peptide" evidence="1">
    <location>
        <begin position="1"/>
        <end position="20"/>
    </location>
</feature>
<evidence type="ECO:0000313" key="3">
    <source>
        <dbReference type="Proteomes" id="UP000184232"/>
    </source>
</evidence>
<evidence type="ECO:0008006" key="4">
    <source>
        <dbReference type="Google" id="ProtNLM"/>
    </source>
</evidence>
<evidence type="ECO:0000256" key="1">
    <source>
        <dbReference type="SAM" id="SignalP"/>
    </source>
</evidence>
<keyword evidence="3" id="KW-1185">Reference proteome</keyword>
<keyword evidence="1" id="KW-0732">Signal</keyword>
<dbReference type="RefSeq" id="WP_072784318.1">
    <property type="nucleotide sequence ID" value="NZ_CP045292.1"/>
</dbReference>
<dbReference type="Proteomes" id="UP000184232">
    <property type="component" value="Unassembled WGS sequence"/>
</dbReference>
<feature type="chain" id="PRO_5012997268" description="AZL_007920/MXAN_0976 family protein" evidence="1">
    <location>
        <begin position="21"/>
        <end position="270"/>
    </location>
</feature>
<dbReference type="PROSITE" id="PS51257">
    <property type="entry name" value="PROKAR_LIPOPROTEIN"/>
    <property type="match status" value="1"/>
</dbReference>
<proteinExistence type="predicted"/>
<dbReference type="STRING" id="683124.SAMN05444337_1869"/>
<reference evidence="2 3" key="1">
    <citation type="submission" date="2016-11" db="EMBL/GenBank/DDBJ databases">
        <authorList>
            <person name="Jaros S."/>
            <person name="Januszkiewicz K."/>
            <person name="Wedrychowicz H."/>
        </authorList>
    </citation>
    <scope>NUCLEOTIDE SEQUENCE [LARGE SCALE GENOMIC DNA]</scope>
    <source>
        <strain evidence="2 3">DSM 22807</strain>
    </source>
</reference>
<dbReference type="EMBL" id="FQZH01000003">
    <property type="protein sequence ID" value="SHJ37763.1"/>
    <property type="molecule type" value="Genomic_DNA"/>
</dbReference>
<evidence type="ECO:0000313" key="2">
    <source>
        <dbReference type="EMBL" id="SHJ37763.1"/>
    </source>
</evidence>
<dbReference type="OrthoDB" id="1453995at2"/>
<accession>A0A1M6ITH1</accession>
<organism evidence="2 3">
    <name type="scientific">Flavobacterium haoranii</name>
    <dbReference type="NCBI Taxonomy" id="683124"/>
    <lineage>
        <taxon>Bacteria</taxon>
        <taxon>Pseudomonadati</taxon>
        <taxon>Bacteroidota</taxon>
        <taxon>Flavobacteriia</taxon>
        <taxon>Flavobacteriales</taxon>
        <taxon>Flavobacteriaceae</taxon>
        <taxon>Flavobacterium</taxon>
    </lineage>
</organism>